<sequence length="72" mass="8067">MSIRDIKKFKSEMNLNNIKVIIDKKGTILPEKAVGGFNPNTGQIVLRPDASYLSVVHESYHAKHFGELGKEN</sequence>
<organism evidence="2 3">
    <name type="scientific">Paenibacillus odorifer</name>
    <dbReference type="NCBI Taxonomy" id="189426"/>
    <lineage>
        <taxon>Bacteria</taxon>
        <taxon>Bacillati</taxon>
        <taxon>Bacillota</taxon>
        <taxon>Bacilli</taxon>
        <taxon>Bacillales</taxon>
        <taxon>Paenibacillaceae</taxon>
        <taxon>Paenibacillus</taxon>
    </lineage>
</organism>
<dbReference type="Pfam" id="PF15640">
    <property type="entry name" value="Tox-MPTase4"/>
    <property type="match status" value="1"/>
</dbReference>
<accession>A0ABX3GC27</accession>
<gene>
    <name evidence="2" type="ORF">BSO21_34635</name>
</gene>
<dbReference type="InterPro" id="IPR028912">
    <property type="entry name" value="Tox-MPTase4_dom"/>
</dbReference>
<feature type="domain" description="Tox-MPTase4" evidence="1">
    <location>
        <begin position="1"/>
        <end position="72"/>
    </location>
</feature>
<protein>
    <recommendedName>
        <fullName evidence="1">Tox-MPTase4 domain-containing protein</fullName>
    </recommendedName>
</protein>
<dbReference type="Proteomes" id="UP000187158">
    <property type="component" value="Unassembled WGS sequence"/>
</dbReference>
<name>A0ABX3GC27_9BACL</name>
<evidence type="ECO:0000313" key="2">
    <source>
        <dbReference type="EMBL" id="OMC90124.1"/>
    </source>
</evidence>
<dbReference type="EMBL" id="MPVP01000755">
    <property type="protein sequence ID" value="OMC90124.1"/>
    <property type="molecule type" value="Genomic_DNA"/>
</dbReference>
<evidence type="ECO:0000259" key="1">
    <source>
        <dbReference type="Pfam" id="PF15640"/>
    </source>
</evidence>
<reference evidence="2 3" key="1">
    <citation type="submission" date="2016-11" db="EMBL/GenBank/DDBJ databases">
        <title>Paenibacillus species isolates.</title>
        <authorList>
            <person name="Beno S.M."/>
        </authorList>
    </citation>
    <scope>NUCLEOTIDE SEQUENCE [LARGE SCALE GENOMIC DNA]</scope>
    <source>
        <strain evidence="2 3">FSL H7-0433</strain>
    </source>
</reference>
<keyword evidence="3" id="KW-1185">Reference proteome</keyword>
<comment type="caution">
    <text evidence="2">The sequence shown here is derived from an EMBL/GenBank/DDBJ whole genome shotgun (WGS) entry which is preliminary data.</text>
</comment>
<proteinExistence type="predicted"/>
<evidence type="ECO:0000313" key="3">
    <source>
        <dbReference type="Proteomes" id="UP000187158"/>
    </source>
</evidence>